<evidence type="ECO:0000313" key="3">
    <source>
        <dbReference type="Proteomes" id="UP000258309"/>
    </source>
</evidence>
<accession>A0A3E2H2J7</accession>
<organism evidence="2 3">
    <name type="scientific">Scytalidium lignicola</name>
    <name type="common">Hyphomycete</name>
    <dbReference type="NCBI Taxonomy" id="5539"/>
    <lineage>
        <taxon>Eukaryota</taxon>
        <taxon>Fungi</taxon>
        <taxon>Dikarya</taxon>
        <taxon>Ascomycota</taxon>
        <taxon>Pezizomycotina</taxon>
        <taxon>Leotiomycetes</taxon>
        <taxon>Leotiomycetes incertae sedis</taxon>
        <taxon>Scytalidium</taxon>
    </lineage>
</organism>
<proteinExistence type="predicted"/>
<dbReference type="EMBL" id="NCSJ02000197">
    <property type="protein sequence ID" value="RFU27638.1"/>
    <property type="molecule type" value="Genomic_DNA"/>
</dbReference>
<evidence type="ECO:0000256" key="1">
    <source>
        <dbReference type="SAM" id="MobiDB-lite"/>
    </source>
</evidence>
<feature type="region of interest" description="Disordered" evidence="1">
    <location>
        <begin position="1"/>
        <end position="28"/>
    </location>
</feature>
<name>A0A3E2H2J7_SCYLI</name>
<dbReference type="AlphaFoldDB" id="A0A3E2H2J7"/>
<reference evidence="2 3" key="1">
    <citation type="submission" date="2018-05" db="EMBL/GenBank/DDBJ databases">
        <title>Draft genome sequence of Scytalidium lignicola DSM 105466, a ubiquitous saprotrophic fungus.</title>
        <authorList>
            <person name="Buettner E."/>
            <person name="Gebauer A.M."/>
            <person name="Hofrichter M."/>
            <person name="Liers C."/>
            <person name="Kellner H."/>
        </authorList>
    </citation>
    <scope>NUCLEOTIDE SEQUENCE [LARGE SCALE GENOMIC DNA]</scope>
    <source>
        <strain evidence="2 3">DSM 105466</strain>
    </source>
</reference>
<evidence type="ECO:0000313" key="2">
    <source>
        <dbReference type="EMBL" id="RFU27638.1"/>
    </source>
</evidence>
<feature type="non-terminal residue" evidence="2">
    <location>
        <position position="73"/>
    </location>
</feature>
<feature type="non-terminal residue" evidence="2">
    <location>
        <position position="1"/>
    </location>
</feature>
<keyword evidence="3" id="KW-1185">Reference proteome</keyword>
<gene>
    <name evidence="2" type="ORF">B7463_g8712</name>
</gene>
<sequence>MSPRLAPRQANPGNKALTADHVPPSSQPVPGCYNQRPGHGEVLDLGKKPGGQEPAYAPGLGQCRCQIVPRCGS</sequence>
<protein>
    <submittedName>
        <fullName evidence="2">Uncharacterized protein</fullName>
    </submittedName>
</protein>
<dbReference type="Proteomes" id="UP000258309">
    <property type="component" value="Unassembled WGS sequence"/>
</dbReference>
<comment type="caution">
    <text evidence="2">The sequence shown here is derived from an EMBL/GenBank/DDBJ whole genome shotgun (WGS) entry which is preliminary data.</text>
</comment>